<feature type="compositionally biased region" description="Basic and acidic residues" evidence="1">
    <location>
        <begin position="492"/>
        <end position="501"/>
    </location>
</feature>
<sequence>MPRTMPGLMPPSPPTSEDDPEDDPTLALAAGTQSRLRRRPAVVHGRVRPAATDVDTDRATPATVLWCGVERDTAPGDGWWDARCPPAVPFLPLPLDSLDAKPQLRKRSRTSNGCGARVHESARPARAGLRWVARPAGVEGSVIPLEATYFAEDDRMALGLGRRGCGGNALGALHTPCRAHHVPLAPAPSAPPPALCKGQPHYVFLPAAVSPPVSAAIPPITLTDADEPPALLLEARAREAARRALQAVHRIALAAVEELDGGGQAAHMPPAPPPPVRAVNEREQPRLRRTSPRVDLHAPPPEVPPESPYFEVGAPYFAVPIDALETPRAAPSPPSSASGPDPGPVYFPPTPSATREQDPWRAASPSAASMYFAPTPVLRAASPPAVYSPPTPTWRAVHSEYFPPTPSPPPPVALPSPRRFPSPDEQDAWLATRSSSWMGTGELSGARRQVAGGRPRRASLPDLRGGGGGEWGPWVEVEATRVGEGDGEVPAADDREQRAATHEGLALQGETRAEEDEPERPPRGVAPVQVQDEDATGRGDDAAADTPLPMRAALIAREEAPEPAQGSLRDDAATHSVRWPSATHGPAVARGEGHETLLDSVRAEGAATTAQEEHAAAPPSPTDTPIAARQAAHERVHDSLPQPTATTAARRLHLRVLIVSQEEGHDNTAHDGALAGQAGAAHDEPAAPQDDPAVPPPARHHAPDVSAIRARMEAATEGWNNAHDVRNEPAAPVAPHTAPAGPPPAQYRAPDVLAIRARMEAVTEGGRARRRAPSMAEAQGWGRGAAASHAHDVGNEPAAPVAPHAAPAGPSFAHHHAPDVPAIRARMEAATEGGRARRRAPSMAEAQGWGRGAAASRSASYSASGFLGLGQEEEGDPRPTGAVRRPPMFGR</sequence>
<feature type="compositionally biased region" description="Pro residues" evidence="1">
    <location>
        <begin position="298"/>
        <end position="307"/>
    </location>
</feature>
<name>A0AAD6U247_9AGAR</name>
<comment type="caution">
    <text evidence="2">The sequence shown here is derived from an EMBL/GenBank/DDBJ whole genome shotgun (WGS) entry which is preliminary data.</text>
</comment>
<feature type="region of interest" description="Disordered" evidence="1">
    <location>
        <begin position="326"/>
        <end position="362"/>
    </location>
</feature>
<dbReference type="Proteomes" id="UP001222325">
    <property type="component" value="Unassembled WGS sequence"/>
</dbReference>
<feature type="compositionally biased region" description="Pro residues" evidence="1">
    <location>
        <begin position="403"/>
        <end position="420"/>
    </location>
</feature>
<feature type="compositionally biased region" description="Basic residues" evidence="1">
    <location>
        <begin position="35"/>
        <end position="47"/>
    </location>
</feature>
<gene>
    <name evidence="2" type="ORF">B0H15DRAFT_801548</name>
</gene>
<feature type="compositionally biased region" description="Pro residues" evidence="1">
    <location>
        <begin position="341"/>
        <end position="351"/>
    </location>
</feature>
<organism evidence="2 3">
    <name type="scientific">Mycena belliarum</name>
    <dbReference type="NCBI Taxonomy" id="1033014"/>
    <lineage>
        <taxon>Eukaryota</taxon>
        <taxon>Fungi</taxon>
        <taxon>Dikarya</taxon>
        <taxon>Basidiomycota</taxon>
        <taxon>Agaricomycotina</taxon>
        <taxon>Agaricomycetes</taxon>
        <taxon>Agaricomycetidae</taxon>
        <taxon>Agaricales</taxon>
        <taxon>Marasmiineae</taxon>
        <taxon>Mycenaceae</taxon>
        <taxon>Mycena</taxon>
    </lineage>
</organism>
<feature type="region of interest" description="Disordered" evidence="1">
    <location>
        <begin position="399"/>
        <end position="645"/>
    </location>
</feature>
<evidence type="ECO:0000313" key="2">
    <source>
        <dbReference type="EMBL" id="KAJ7086348.1"/>
    </source>
</evidence>
<proteinExistence type="predicted"/>
<accession>A0AAD6U247</accession>
<protein>
    <submittedName>
        <fullName evidence="2">Uncharacterized protein</fullName>
    </submittedName>
</protein>
<evidence type="ECO:0000313" key="3">
    <source>
        <dbReference type="Proteomes" id="UP001222325"/>
    </source>
</evidence>
<feature type="compositionally biased region" description="Low complexity" evidence="1">
    <location>
        <begin position="797"/>
        <end position="810"/>
    </location>
</feature>
<reference evidence="2" key="1">
    <citation type="submission" date="2023-03" db="EMBL/GenBank/DDBJ databases">
        <title>Massive genome expansion in bonnet fungi (Mycena s.s.) driven by repeated elements and novel gene families across ecological guilds.</title>
        <authorList>
            <consortium name="Lawrence Berkeley National Laboratory"/>
            <person name="Harder C.B."/>
            <person name="Miyauchi S."/>
            <person name="Viragh M."/>
            <person name="Kuo A."/>
            <person name="Thoen E."/>
            <person name="Andreopoulos B."/>
            <person name="Lu D."/>
            <person name="Skrede I."/>
            <person name="Drula E."/>
            <person name="Henrissat B."/>
            <person name="Morin E."/>
            <person name="Kohler A."/>
            <person name="Barry K."/>
            <person name="LaButti K."/>
            <person name="Morin E."/>
            <person name="Salamov A."/>
            <person name="Lipzen A."/>
            <person name="Mereny Z."/>
            <person name="Hegedus B."/>
            <person name="Baldrian P."/>
            <person name="Stursova M."/>
            <person name="Weitz H."/>
            <person name="Taylor A."/>
            <person name="Grigoriev I.V."/>
            <person name="Nagy L.G."/>
            <person name="Martin F."/>
            <person name="Kauserud H."/>
        </authorList>
    </citation>
    <scope>NUCLEOTIDE SEQUENCE</scope>
    <source>
        <strain evidence="2">CBHHK173m</strain>
    </source>
</reference>
<feature type="compositionally biased region" description="Low complexity" evidence="1">
    <location>
        <begin position="852"/>
        <end position="865"/>
    </location>
</feature>
<evidence type="ECO:0000256" key="1">
    <source>
        <dbReference type="SAM" id="MobiDB-lite"/>
    </source>
</evidence>
<dbReference type="AlphaFoldDB" id="A0AAD6U247"/>
<feature type="region of interest" description="Disordered" evidence="1">
    <location>
        <begin position="782"/>
        <end position="816"/>
    </location>
</feature>
<feature type="region of interest" description="Disordered" evidence="1">
    <location>
        <begin position="828"/>
        <end position="891"/>
    </location>
</feature>
<feature type="region of interest" description="Disordered" evidence="1">
    <location>
        <begin position="262"/>
        <end position="307"/>
    </location>
</feature>
<feature type="region of interest" description="Disordered" evidence="1">
    <location>
        <begin position="667"/>
        <end position="701"/>
    </location>
</feature>
<feature type="compositionally biased region" description="Basic and acidic residues" evidence="1">
    <location>
        <begin position="279"/>
        <end position="296"/>
    </location>
</feature>
<dbReference type="EMBL" id="JARJCN010000031">
    <property type="protein sequence ID" value="KAJ7086348.1"/>
    <property type="molecule type" value="Genomic_DNA"/>
</dbReference>
<keyword evidence="3" id="KW-1185">Reference proteome</keyword>
<feature type="region of interest" description="Disordered" evidence="1">
    <location>
        <begin position="1"/>
        <end position="49"/>
    </location>
</feature>